<reference evidence="2" key="1">
    <citation type="journal article" date="2021" name="New Phytol.">
        <title>Evolutionary innovations through gain and loss of genes in the ectomycorrhizal Boletales.</title>
        <authorList>
            <person name="Wu G."/>
            <person name="Miyauchi S."/>
            <person name="Morin E."/>
            <person name="Kuo A."/>
            <person name="Drula E."/>
            <person name="Varga T."/>
            <person name="Kohler A."/>
            <person name="Feng B."/>
            <person name="Cao Y."/>
            <person name="Lipzen A."/>
            <person name="Daum C."/>
            <person name="Hundley H."/>
            <person name="Pangilinan J."/>
            <person name="Johnson J."/>
            <person name="Barry K."/>
            <person name="LaButti K."/>
            <person name="Ng V."/>
            <person name="Ahrendt S."/>
            <person name="Min B."/>
            <person name="Choi I.G."/>
            <person name="Park H."/>
            <person name="Plett J.M."/>
            <person name="Magnuson J."/>
            <person name="Spatafora J.W."/>
            <person name="Nagy L.G."/>
            <person name="Henrissat B."/>
            <person name="Grigoriev I.V."/>
            <person name="Yang Z.L."/>
            <person name="Xu J."/>
            <person name="Martin F.M."/>
        </authorList>
    </citation>
    <scope>NUCLEOTIDE SEQUENCE</scope>
    <source>
        <strain evidence="2">KKN 215</strain>
    </source>
</reference>
<accession>A0A8K0UMT5</accession>
<organism evidence="2 3">
    <name type="scientific">Cristinia sonorae</name>
    <dbReference type="NCBI Taxonomy" id="1940300"/>
    <lineage>
        <taxon>Eukaryota</taxon>
        <taxon>Fungi</taxon>
        <taxon>Dikarya</taxon>
        <taxon>Basidiomycota</taxon>
        <taxon>Agaricomycotina</taxon>
        <taxon>Agaricomycetes</taxon>
        <taxon>Agaricomycetidae</taxon>
        <taxon>Agaricales</taxon>
        <taxon>Pleurotineae</taxon>
        <taxon>Stephanosporaceae</taxon>
        <taxon>Cristinia</taxon>
    </lineage>
</organism>
<dbReference type="Proteomes" id="UP000813824">
    <property type="component" value="Unassembled WGS sequence"/>
</dbReference>
<feature type="region of interest" description="Disordered" evidence="1">
    <location>
        <begin position="257"/>
        <end position="288"/>
    </location>
</feature>
<keyword evidence="3" id="KW-1185">Reference proteome</keyword>
<dbReference type="InterPro" id="IPR036265">
    <property type="entry name" value="HIT-like_sf"/>
</dbReference>
<dbReference type="AlphaFoldDB" id="A0A8K0UMT5"/>
<proteinExistence type="predicted"/>
<name>A0A8K0UMT5_9AGAR</name>
<dbReference type="OrthoDB" id="3361363at2759"/>
<evidence type="ECO:0000256" key="1">
    <source>
        <dbReference type="SAM" id="MobiDB-lite"/>
    </source>
</evidence>
<comment type="caution">
    <text evidence="2">The sequence shown here is derived from an EMBL/GenBank/DDBJ whole genome shotgun (WGS) entry which is preliminary data.</text>
</comment>
<evidence type="ECO:0008006" key="4">
    <source>
        <dbReference type="Google" id="ProtNLM"/>
    </source>
</evidence>
<dbReference type="Gene3D" id="3.30.428.10">
    <property type="entry name" value="HIT-like"/>
    <property type="match status" value="1"/>
</dbReference>
<dbReference type="SUPFAM" id="SSF54197">
    <property type="entry name" value="HIT-like"/>
    <property type="match status" value="1"/>
</dbReference>
<feature type="region of interest" description="Disordered" evidence="1">
    <location>
        <begin position="208"/>
        <end position="243"/>
    </location>
</feature>
<dbReference type="EMBL" id="JAEVFJ010000015">
    <property type="protein sequence ID" value="KAH8100501.1"/>
    <property type="molecule type" value="Genomic_DNA"/>
</dbReference>
<protein>
    <recommendedName>
        <fullName evidence="4">HIT domain-containing protein</fullName>
    </recommendedName>
</protein>
<evidence type="ECO:0000313" key="3">
    <source>
        <dbReference type="Proteomes" id="UP000813824"/>
    </source>
</evidence>
<gene>
    <name evidence="2" type="ORF">BXZ70DRAFT_152911</name>
</gene>
<sequence>MAFAPRSGCPMCSIVASAAHTPAHSPRSPNFPIGSKQPEVLWRDDNFTIYRERANPVSSKGHLVIVFNLHVPSLYTLSTSDVPLLVSLRDLSRRLLNSLLPLPSSSVPASPAAFHDELHITTPTSANHFLPPRRLEPSHADVANDSFRIGFITPPFKDNKIPVTDHLHAHAYIMPADLMGWWRRVGYSAMAWYSIDDLIAEIREDSSNNRVRSGNPTQRHLRPIDTVPSAGARTGTPNGIETTDKGIATVDVEDPESRLHRRTNSNGSVQGFFRSHSPSPLLGQRSPTSSLYETAPFVGSGGGIVMDPRVDGRKSPRPTPPNISVPHVQVSLAEV</sequence>
<feature type="compositionally biased region" description="Polar residues" evidence="1">
    <location>
        <begin position="208"/>
        <end position="218"/>
    </location>
</feature>
<evidence type="ECO:0000313" key="2">
    <source>
        <dbReference type="EMBL" id="KAH8100501.1"/>
    </source>
</evidence>